<dbReference type="RefSeq" id="WP_277530313.1">
    <property type="nucleotide sequence ID" value="NZ_JAPDIA010000003.1"/>
</dbReference>
<evidence type="ECO:0000259" key="1">
    <source>
        <dbReference type="Pfam" id="PF25583"/>
    </source>
</evidence>
<evidence type="ECO:0000313" key="3">
    <source>
        <dbReference type="Proteomes" id="UP001153404"/>
    </source>
</evidence>
<accession>A0A9X4KS08</accession>
<organism evidence="2 3">
    <name type="scientific">Cohnella rhizosphaerae</name>
    <dbReference type="NCBI Taxonomy" id="1457232"/>
    <lineage>
        <taxon>Bacteria</taxon>
        <taxon>Bacillati</taxon>
        <taxon>Bacillota</taxon>
        <taxon>Bacilli</taxon>
        <taxon>Bacillales</taxon>
        <taxon>Paenibacillaceae</taxon>
        <taxon>Cohnella</taxon>
    </lineage>
</organism>
<keyword evidence="3" id="KW-1185">Reference proteome</keyword>
<reference evidence="2" key="1">
    <citation type="submission" date="2022-10" db="EMBL/GenBank/DDBJ databases">
        <title>Comparative genomic analysis of Cohnella hashimotonis sp. nov., isolated from the International Space Station.</title>
        <authorList>
            <person name="Simpson A."/>
            <person name="Venkateswaran K."/>
        </authorList>
    </citation>
    <scope>NUCLEOTIDE SEQUENCE</scope>
    <source>
        <strain evidence="2">DSM 28161</strain>
    </source>
</reference>
<proteinExistence type="predicted"/>
<dbReference type="EMBL" id="JAPDIA010000003">
    <property type="protein sequence ID" value="MDG0809176.1"/>
    <property type="molecule type" value="Genomic_DNA"/>
</dbReference>
<protein>
    <submittedName>
        <fullName evidence="2">WYL domain-containing protein</fullName>
    </submittedName>
</protein>
<comment type="caution">
    <text evidence="2">The sequence shown here is derived from an EMBL/GenBank/DDBJ whole genome shotgun (WGS) entry which is preliminary data.</text>
</comment>
<dbReference type="Proteomes" id="UP001153404">
    <property type="component" value="Unassembled WGS sequence"/>
</dbReference>
<dbReference type="InterPro" id="IPR057727">
    <property type="entry name" value="WCX_dom"/>
</dbReference>
<feature type="domain" description="WCX" evidence="1">
    <location>
        <begin position="26"/>
        <end position="101"/>
    </location>
</feature>
<dbReference type="AlphaFoldDB" id="A0A9X4KS08"/>
<dbReference type="Pfam" id="PF25583">
    <property type="entry name" value="WCX"/>
    <property type="match status" value="1"/>
</dbReference>
<sequence length="123" mass="13856">MERFANRGVRMEELDARWGNQERGQEIEVTLLFSPRLRVRVEETFGAERVEMREDGSLLVRSSYPDNRWMYGMILGYGPDVRVLEPAAVAAKIRAMGAQIAAIYEDAEEAASMSNAAAQRTNS</sequence>
<name>A0A9X4KS08_9BACL</name>
<evidence type="ECO:0000313" key="2">
    <source>
        <dbReference type="EMBL" id="MDG0809176.1"/>
    </source>
</evidence>
<gene>
    <name evidence="2" type="ORF">OMP40_07150</name>
</gene>